<dbReference type="GO" id="GO:0005615">
    <property type="term" value="C:extracellular space"/>
    <property type="evidence" value="ECO:0007669"/>
    <property type="project" value="TreeGrafter"/>
</dbReference>
<sequence length="294" mass="32983">MITVPHVVQCSNKSVGRVPYGIPYGTRQILLMNNYIKGIQLDLFAKYNSMEVLVLSNNWLTDGAIKGAFSQIPALKHLYLDGNRLKSVPTDLPVSLEELRLDNNYLRAISEGAWSRCPGLFILRLSNNNLGPGSIPDAALSSLRNLHTLSLDHNQLTSIPLGLPLLIKELYLKGNLIEQVREDAFHKMWALEVLDLSANRLTNAGLRNSLNATRLENLCHNALQQVPRQLPRGLHSVALTDNRIQSVPHDAFCWGDRTRSVRGFVRVRLNKPPIFTLNCSKDDMKITILQHIDS</sequence>
<evidence type="ECO:0000313" key="3">
    <source>
        <dbReference type="Ensembl" id="ENSSFAP00005049032.1"/>
    </source>
</evidence>
<keyword evidence="1" id="KW-0433">Leucine-rich repeat</keyword>
<dbReference type="AlphaFoldDB" id="A0A672J798"/>
<dbReference type="InterPro" id="IPR001611">
    <property type="entry name" value="Leu-rich_rpt"/>
</dbReference>
<dbReference type="InParanoid" id="A0A672J798"/>
<keyword evidence="2" id="KW-0677">Repeat</keyword>
<evidence type="ECO:0000256" key="1">
    <source>
        <dbReference type="ARBA" id="ARBA00022614"/>
    </source>
</evidence>
<keyword evidence="4" id="KW-1185">Reference proteome</keyword>
<dbReference type="SUPFAM" id="SSF52058">
    <property type="entry name" value="L domain-like"/>
    <property type="match status" value="1"/>
</dbReference>
<accession>A0A672J798</accession>
<reference evidence="3" key="2">
    <citation type="submission" date="2025-08" db="UniProtKB">
        <authorList>
            <consortium name="Ensembl"/>
        </authorList>
    </citation>
    <scope>IDENTIFICATION</scope>
</reference>
<dbReference type="PROSITE" id="PS51450">
    <property type="entry name" value="LRR"/>
    <property type="match status" value="1"/>
</dbReference>
<proteinExistence type="predicted"/>
<dbReference type="Pfam" id="PF13855">
    <property type="entry name" value="LRR_8"/>
    <property type="match status" value="2"/>
</dbReference>
<reference evidence="3" key="3">
    <citation type="submission" date="2025-09" db="UniProtKB">
        <authorList>
            <consortium name="Ensembl"/>
        </authorList>
    </citation>
    <scope>IDENTIFICATION</scope>
</reference>
<name>A0A672J798_SALFA</name>
<dbReference type="InterPro" id="IPR003591">
    <property type="entry name" value="Leu-rich_rpt_typical-subtyp"/>
</dbReference>
<dbReference type="Ensembl" id="ENSSFAT00005050650.1">
    <property type="protein sequence ID" value="ENSSFAP00005049032.1"/>
    <property type="gene ID" value="ENSSFAG00005023716.1"/>
</dbReference>
<dbReference type="PANTHER" id="PTHR45712">
    <property type="entry name" value="AGAP008170-PA"/>
    <property type="match status" value="1"/>
</dbReference>
<dbReference type="InterPro" id="IPR032675">
    <property type="entry name" value="LRR_dom_sf"/>
</dbReference>
<protein>
    <submittedName>
        <fullName evidence="3">Uncharacterized protein</fullName>
    </submittedName>
</protein>
<reference evidence="3" key="1">
    <citation type="submission" date="2019-06" db="EMBL/GenBank/DDBJ databases">
        <authorList>
            <consortium name="Wellcome Sanger Institute Data Sharing"/>
        </authorList>
    </citation>
    <scope>NUCLEOTIDE SEQUENCE [LARGE SCALE GENOMIC DNA]</scope>
</reference>
<dbReference type="Gene3D" id="3.80.10.10">
    <property type="entry name" value="Ribonuclease Inhibitor"/>
    <property type="match status" value="1"/>
</dbReference>
<organism evidence="3 4">
    <name type="scientific">Salarias fasciatus</name>
    <name type="common">Jewelled blenny</name>
    <name type="synonym">Blennius fasciatus</name>
    <dbReference type="NCBI Taxonomy" id="181472"/>
    <lineage>
        <taxon>Eukaryota</taxon>
        <taxon>Metazoa</taxon>
        <taxon>Chordata</taxon>
        <taxon>Craniata</taxon>
        <taxon>Vertebrata</taxon>
        <taxon>Euteleostomi</taxon>
        <taxon>Actinopterygii</taxon>
        <taxon>Neopterygii</taxon>
        <taxon>Teleostei</taxon>
        <taxon>Neoteleostei</taxon>
        <taxon>Acanthomorphata</taxon>
        <taxon>Ovalentaria</taxon>
        <taxon>Blenniimorphae</taxon>
        <taxon>Blenniiformes</taxon>
        <taxon>Blennioidei</taxon>
        <taxon>Blenniidae</taxon>
        <taxon>Salariinae</taxon>
        <taxon>Salarias</taxon>
    </lineage>
</organism>
<dbReference type="SMART" id="SM00369">
    <property type="entry name" value="LRR_TYP"/>
    <property type="match status" value="6"/>
</dbReference>
<dbReference type="InterPro" id="IPR050333">
    <property type="entry name" value="SLRP"/>
</dbReference>
<dbReference type="OMA" id="WMTYTTS"/>
<dbReference type="Proteomes" id="UP000472267">
    <property type="component" value="Chromosome 17"/>
</dbReference>
<evidence type="ECO:0000256" key="2">
    <source>
        <dbReference type="ARBA" id="ARBA00022737"/>
    </source>
</evidence>
<dbReference type="PANTHER" id="PTHR45712:SF18">
    <property type="entry name" value="PODOCAN-LIKE PROTEIN 1"/>
    <property type="match status" value="1"/>
</dbReference>
<evidence type="ECO:0000313" key="4">
    <source>
        <dbReference type="Proteomes" id="UP000472267"/>
    </source>
</evidence>